<keyword evidence="2" id="KW-1185">Reference proteome</keyword>
<dbReference type="RefSeq" id="WP_138087495.1">
    <property type="nucleotide sequence ID" value="NZ_VAUV01000012.1"/>
</dbReference>
<evidence type="ECO:0000313" key="2">
    <source>
        <dbReference type="Proteomes" id="UP000306196"/>
    </source>
</evidence>
<dbReference type="SUPFAM" id="SSF53649">
    <property type="entry name" value="Alkaline phosphatase-like"/>
    <property type="match status" value="1"/>
</dbReference>
<dbReference type="OrthoDB" id="8580666at2"/>
<sequence length="467" mass="53453">MQRTAILNVVGLTPRLIGQATPQITAFVERHRIARVQPTLPAVTCTAQSCFLTGRLPRDHGVVANGWYDRDYAETRFWKQPNMLVSGEKLWEALRRADPEFTCAKLFWWFNMYSSADFSITPRPLYPADGRKVFDVHTQPMGLREKIKKELGAFPFPHFWGPASSIKSTQWIAESAKWIEEKCWPSLSLVYLPHLDYDLQRYGLDFEKIGPALKEIDDVVGDLISFYEKRSIKVLLLSEYGITDVDRPVHLNRLFREKGWLSIKEELGRETLDLGACRVFALADHQLAHIYVQDSSLMGEVAELLQSTPGVGQVMGKQEKFFAGLDHHRSGDLIAVADFRSWFTYYYWENDKMAPDFARCVDIHRKPGYDPVELFLDPKIKHPKLKLAWKLFLKSIRQRTLFDVIPLDATLVKGSHGRIPDDQDDWPVLIGDLPHLPRSLTLGAQEVFAHLYEHCARGNGYQGVAKG</sequence>
<dbReference type="Gene3D" id="3.40.720.10">
    <property type="entry name" value="Alkaline Phosphatase, subunit A"/>
    <property type="match status" value="1"/>
</dbReference>
<accession>A0A5R8KBJ7</accession>
<dbReference type="PANTHER" id="PTHR10151">
    <property type="entry name" value="ECTONUCLEOTIDE PYROPHOSPHATASE/PHOSPHODIESTERASE"/>
    <property type="match status" value="1"/>
</dbReference>
<comment type="caution">
    <text evidence="1">The sequence shown here is derived from an EMBL/GenBank/DDBJ whole genome shotgun (WGS) entry which is preliminary data.</text>
</comment>
<protein>
    <submittedName>
        <fullName evidence="1">Alkaline phosphatase family protein</fullName>
    </submittedName>
</protein>
<dbReference type="InterPro" id="IPR002591">
    <property type="entry name" value="Phosphodiest/P_Trfase"/>
</dbReference>
<dbReference type="Proteomes" id="UP000306196">
    <property type="component" value="Unassembled WGS sequence"/>
</dbReference>
<dbReference type="InterPro" id="IPR017850">
    <property type="entry name" value="Alkaline_phosphatase_core_sf"/>
</dbReference>
<dbReference type="GO" id="GO:0016787">
    <property type="term" value="F:hydrolase activity"/>
    <property type="evidence" value="ECO:0007669"/>
    <property type="project" value="UniProtKB-ARBA"/>
</dbReference>
<dbReference type="Pfam" id="PF01663">
    <property type="entry name" value="Phosphodiest"/>
    <property type="match status" value="1"/>
</dbReference>
<dbReference type="PANTHER" id="PTHR10151:SF120">
    <property type="entry name" value="BIS(5'-ADENOSYL)-TRIPHOSPHATASE"/>
    <property type="match status" value="1"/>
</dbReference>
<proteinExistence type="predicted"/>
<evidence type="ECO:0000313" key="1">
    <source>
        <dbReference type="EMBL" id="TLD69666.1"/>
    </source>
</evidence>
<organism evidence="1 2">
    <name type="scientific">Phragmitibacter flavus</name>
    <dbReference type="NCBI Taxonomy" id="2576071"/>
    <lineage>
        <taxon>Bacteria</taxon>
        <taxon>Pseudomonadati</taxon>
        <taxon>Verrucomicrobiota</taxon>
        <taxon>Verrucomicrobiia</taxon>
        <taxon>Verrucomicrobiales</taxon>
        <taxon>Verrucomicrobiaceae</taxon>
        <taxon>Phragmitibacter</taxon>
    </lineage>
</organism>
<reference evidence="1 2" key="1">
    <citation type="submission" date="2019-05" db="EMBL/GenBank/DDBJ databases">
        <title>Verrucobacter flavum gen. nov., sp. nov. a new member of the family Verrucomicrobiaceae.</title>
        <authorList>
            <person name="Szuroczki S."/>
            <person name="Abbaszade G."/>
            <person name="Szabo A."/>
            <person name="Felfoldi T."/>
            <person name="Schumann P."/>
            <person name="Boka K."/>
            <person name="Keki Z."/>
            <person name="Toumi M."/>
            <person name="Toth E."/>
        </authorList>
    </citation>
    <scope>NUCLEOTIDE SEQUENCE [LARGE SCALE GENOMIC DNA]</scope>
    <source>
        <strain evidence="1 2">MG-N-17</strain>
    </source>
</reference>
<dbReference type="AlphaFoldDB" id="A0A5R8KBJ7"/>
<name>A0A5R8KBJ7_9BACT</name>
<gene>
    <name evidence="1" type="ORF">FEM03_17065</name>
</gene>
<dbReference type="EMBL" id="VAUV01000012">
    <property type="protein sequence ID" value="TLD69666.1"/>
    <property type="molecule type" value="Genomic_DNA"/>
</dbReference>